<evidence type="ECO:0000313" key="3">
    <source>
        <dbReference type="Proteomes" id="UP000658127"/>
    </source>
</evidence>
<keyword evidence="3" id="KW-1185">Reference proteome</keyword>
<proteinExistence type="predicted"/>
<dbReference type="SUPFAM" id="SSF53098">
    <property type="entry name" value="Ribonuclease H-like"/>
    <property type="match status" value="1"/>
</dbReference>
<dbReference type="EMBL" id="BMNE01000003">
    <property type="protein sequence ID" value="GGN80295.1"/>
    <property type="molecule type" value="Genomic_DNA"/>
</dbReference>
<dbReference type="Proteomes" id="UP000658127">
    <property type="component" value="Unassembled WGS sequence"/>
</dbReference>
<dbReference type="InterPro" id="IPR012337">
    <property type="entry name" value="RNaseH-like_sf"/>
</dbReference>
<comment type="caution">
    <text evidence="2">The sequence shown here is derived from an EMBL/GenBank/DDBJ whole genome shotgun (WGS) entry which is preliminary data.</text>
</comment>
<protein>
    <recommendedName>
        <fullName evidence="4">Integrase catalytic domain-containing protein</fullName>
    </recommendedName>
</protein>
<evidence type="ECO:0000256" key="1">
    <source>
        <dbReference type="SAM" id="MobiDB-lite"/>
    </source>
</evidence>
<gene>
    <name evidence="2" type="ORF">GCM10011610_29510</name>
</gene>
<organism evidence="2 3">
    <name type="scientific">Nocardia rhizosphaerihabitans</name>
    <dbReference type="NCBI Taxonomy" id="1691570"/>
    <lineage>
        <taxon>Bacteria</taxon>
        <taxon>Bacillati</taxon>
        <taxon>Actinomycetota</taxon>
        <taxon>Actinomycetes</taxon>
        <taxon>Mycobacteriales</taxon>
        <taxon>Nocardiaceae</taxon>
        <taxon>Nocardia</taxon>
    </lineage>
</organism>
<evidence type="ECO:0008006" key="4">
    <source>
        <dbReference type="Google" id="ProtNLM"/>
    </source>
</evidence>
<feature type="region of interest" description="Disordered" evidence="1">
    <location>
        <begin position="104"/>
        <end position="134"/>
    </location>
</feature>
<accession>A0ABQ2KG71</accession>
<name>A0ABQ2KG71_9NOCA</name>
<evidence type="ECO:0000313" key="2">
    <source>
        <dbReference type="EMBL" id="GGN80295.1"/>
    </source>
</evidence>
<sequence>MSIPCRTSRLNANSVVADPPSTNIFRDGAVLDSSHCSALIPVGTVGLLWGGGDSDRGSTYTAIRFADNGIAQPMGSVGYSYDNPLMESFFSILKTELVDRNSHHYRERPRLASTASADRSPEVAASASDGTSSW</sequence>
<reference evidence="3" key="1">
    <citation type="journal article" date="2019" name="Int. J. Syst. Evol. Microbiol.">
        <title>The Global Catalogue of Microorganisms (GCM) 10K type strain sequencing project: providing services to taxonomists for standard genome sequencing and annotation.</title>
        <authorList>
            <consortium name="The Broad Institute Genomics Platform"/>
            <consortium name="The Broad Institute Genome Sequencing Center for Infectious Disease"/>
            <person name="Wu L."/>
            <person name="Ma J."/>
        </authorList>
    </citation>
    <scope>NUCLEOTIDE SEQUENCE [LARGE SCALE GENOMIC DNA]</scope>
    <source>
        <strain evidence="3">CGMCC 4.7329</strain>
    </source>
</reference>